<sequence length="380" mass="42804">MTPTSINLTFSKKSMKVLRKILALSFLRPISLVSVTPTEPYIHRLPAELLRQIFLFIVHSAPDSPSIFSCGRYTISANVSSPPIVLTRVCHLWRVAALSTAGVWSRIQVVLPGQVRSFGPFLPHLLQCWLARSGSLPLTLHIVNSTPCHNFTCANRNHYPWIITQTNARLLNILLSESKRWATVVMPHPCDWGFNFNTPQLRALECCSSNDLSKFYAPNISRLYINTHCYLVSPMRLRIPFYKDLRHLHLRDASVFALCSTIADFPHLETIAVDEIYLVNVPAARSYSATLESMTLPLPSSRLRQELKGLFGLLHLPIFRKLTVVGTPKKRRVDHLLSMLAVASFRVPVVDFQTDAPLKKAHMSRIESLLSVVGEVTFCG</sequence>
<dbReference type="RefSeq" id="XP_041195269.1">
    <property type="nucleotide sequence ID" value="XM_041328972.1"/>
</dbReference>
<gene>
    <name evidence="1" type="ORF">BJ212DRAFT_1063389</name>
</gene>
<proteinExistence type="predicted"/>
<evidence type="ECO:0000313" key="1">
    <source>
        <dbReference type="EMBL" id="KAG1819734.1"/>
    </source>
</evidence>
<dbReference type="Proteomes" id="UP000807769">
    <property type="component" value="Unassembled WGS sequence"/>
</dbReference>
<comment type="caution">
    <text evidence="1">The sequence shown here is derived from an EMBL/GenBank/DDBJ whole genome shotgun (WGS) entry which is preliminary data.</text>
</comment>
<reference evidence="1" key="1">
    <citation type="journal article" date="2020" name="New Phytol.">
        <title>Comparative genomics reveals dynamic genome evolution in host specialist ectomycorrhizal fungi.</title>
        <authorList>
            <person name="Lofgren L.A."/>
            <person name="Nguyen N.H."/>
            <person name="Vilgalys R."/>
            <person name="Ruytinx J."/>
            <person name="Liao H.L."/>
            <person name="Branco S."/>
            <person name="Kuo A."/>
            <person name="LaButti K."/>
            <person name="Lipzen A."/>
            <person name="Andreopoulos W."/>
            <person name="Pangilinan J."/>
            <person name="Riley R."/>
            <person name="Hundley H."/>
            <person name="Na H."/>
            <person name="Barry K."/>
            <person name="Grigoriev I.V."/>
            <person name="Stajich J.E."/>
            <person name="Kennedy P.G."/>
        </authorList>
    </citation>
    <scope>NUCLEOTIDE SEQUENCE</scope>
    <source>
        <strain evidence="1">MN1</strain>
    </source>
</reference>
<keyword evidence="2" id="KW-1185">Reference proteome</keyword>
<organism evidence="1 2">
    <name type="scientific">Suillus subaureus</name>
    <dbReference type="NCBI Taxonomy" id="48587"/>
    <lineage>
        <taxon>Eukaryota</taxon>
        <taxon>Fungi</taxon>
        <taxon>Dikarya</taxon>
        <taxon>Basidiomycota</taxon>
        <taxon>Agaricomycotina</taxon>
        <taxon>Agaricomycetes</taxon>
        <taxon>Agaricomycetidae</taxon>
        <taxon>Boletales</taxon>
        <taxon>Suillineae</taxon>
        <taxon>Suillaceae</taxon>
        <taxon>Suillus</taxon>
    </lineage>
</organism>
<protein>
    <recommendedName>
        <fullName evidence="3">F-box domain-containing protein</fullName>
    </recommendedName>
</protein>
<dbReference type="AlphaFoldDB" id="A0A9P7EFE9"/>
<evidence type="ECO:0008006" key="3">
    <source>
        <dbReference type="Google" id="ProtNLM"/>
    </source>
</evidence>
<dbReference type="EMBL" id="JABBWG010000009">
    <property type="protein sequence ID" value="KAG1819734.1"/>
    <property type="molecule type" value="Genomic_DNA"/>
</dbReference>
<evidence type="ECO:0000313" key="2">
    <source>
        <dbReference type="Proteomes" id="UP000807769"/>
    </source>
</evidence>
<name>A0A9P7EFE9_9AGAM</name>
<dbReference type="GeneID" id="64622989"/>
<accession>A0A9P7EFE9</accession>
<dbReference type="OrthoDB" id="2269034at2759"/>